<keyword evidence="3" id="KW-1185">Reference proteome</keyword>
<feature type="transmembrane region" description="Helical" evidence="1">
    <location>
        <begin position="13"/>
        <end position="37"/>
    </location>
</feature>
<gene>
    <name evidence="2" type="ORF">I0K15_00660</name>
</gene>
<proteinExistence type="predicted"/>
<dbReference type="KEGG" id="poz:I0K15_00660"/>
<keyword evidence="1" id="KW-0812">Transmembrane</keyword>
<dbReference type="AlphaFoldDB" id="A0A7S9LS74"/>
<evidence type="ECO:0000313" key="2">
    <source>
        <dbReference type="EMBL" id="QPH54324.1"/>
    </source>
</evidence>
<dbReference type="EMBL" id="CP064942">
    <property type="protein sequence ID" value="QPH54324.1"/>
    <property type="molecule type" value="Genomic_DNA"/>
</dbReference>
<reference evidence="2 3" key="1">
    <citation type="submission" date="2020-11" db="EMBL/GenBank/DDBJ databases">
        <title>Description of Pontivivens ytuae sp. nov. isolated from deep sea sediment of Mariana Trench.</title>
        <authorList>
            <person name="Wang Z."/>
            <person name="Sun Q.-L."/>
            <person name="Xu X.-D."/>
            <person name="Tang Y.-Z."/>
            <person name="Zhang J."/>
        </authorList>
    </citation>
    <scope>NUCLEOTIDE SEQUENCE [LARGE SCALE GENOMIC DNA]</scope>
    <source>
        <strain evidence="2 3">MT2928</strain>
    </source>
</reference>
<organism evidence="2 3">
    <name type="scientific">Pontivivens ytuae</name>
    <dbReference type="NCBI Taxonomy" id="2789856"/>
    <lineage>
        <taxon>Bacteria</taxon>
        <taxon>Pseudomonadati</taxon>
        <taxon>Pseudomonadota</taxon>
        <taxon>Alphaproteobacteria</taxon>
        <taxon>Rhodobacterales</taxon>
        <taxon>Paracoccaceae</taxon>
        <taxon>Pontivivens</taxon>
    </lineage>
</organism>
<name>A0A7S9LS74_9RHOB</name>
<keyword evidence="1" id="KW-1133">Transmembrane helix</keyword>
<sequence length="115" mass="12924">MSWTIDDHVHVEFVLGIGATFGYGIAVLAGLPAYLFYFRQLDPVRVMPFIYFALLISMINFYLFGIITIYQSGSVLALLSVTYLGYSLLFALSTAIAVSAFYMIAFYSFGKRSQR</sequence>
<feature type="transmembrane region" description="Helical" evidence="1">
    <location>
        <begin position="49"/>
        <end position="71"/>
    </location>
</feature>
<keyword evidence="1" id="KW-0472">Membrane</keyword>
<dbReference type="Proteomes" id="UP000594800">
    <property type="component" value="Chromosome"/>
</dbReference>
<evidence type="ECO:0000313" key="3">
    <source>
        <dbReference type="Proteomes" id="UP000594800"/>
    </source>
</evidence>
<feature type="transmembrane region" description="Helical" evidence="1">
    <location>
        <begin position="83"/>
        <end position="109"/>
    </location>
</feature>
<accession>A0A7S9LS74</accession>
<protein>
    <submittedName>
        <fullName evidence="2">Uncharacterized protein</fullName>
    </submittedName>
</protein>
<dbReference type="RefSeq" id="WP_196103533.1">
    <property type="nucleotide sequence ID" value="NZ_CP064942.1"/>
</dbReference>
<evidence type="ECO:0000256" key="1">
    <source>
        <dbReference type="SAM" id="Phobius"/>
    </source>
</evidence>